<name>A0A558DLQ8_9PSEU</name>
<evidence type="ECO:0000256" key="1">
    <source>
        <dbReference type="SAM" id="Phobius"/>
    </source>
</evidence>
<reference evidence="2 3" key="2">
    <citation type="submission" date="2019-08" db="EMBL/GenBank/DDBJ databases">
        <title>Amycolatopsis acidicola sp. nov., isolated from peat swamp forest soil.</title>
        <authorList>
            <person name="Srisuk N."/>
        </authorList>
    </citation>
    <scope>NUCLEOTIDE SEQUENCE [LARGE SCALE GENOMIC DNA]</scope>
    <source>
        <strain evidence="2 3">TBRC 6029</strain>
    </source>
</reference>
<gene>
    <name evidence="2" type="ORF">FNH05_01630</name>
</gene>
<dbReference type="Proteomes" id="UP000320011">
    <property type="component" value="Unassembled WGS sequence"/>
</dbReference>
<organism evidence="2 3">
    <name type="scientific">Amycolatopsis rhizosphaerae</name>
    <dbReference type="NCBI Taxonomy" id="2053003"/>
    <lineage>
        <taxon>Bacteria</taxon>
        <taxon>Bacillati</taxon>
        <taxon>Actinomycetota</taxon>
        <taxon>Actinomycetes</taxon>
        <taxon>Pseudonocardiales</taxon>
        <taxon>Pseudonocardiaceae</taxon>
        <taxon>Amycolatopsis</taxon>
    </lineage>
</organism>
<feature type="transmembrane region" description="Helical" evidence="1">
    <location>
        <begin position="38"/>
        <end position="57"/>
    </location>
</feature>
<dbReference type="EMBL" id="VJWX01000007">
    <property type="protein sequence ID" value="TVT61961.1"/>
    <property type="molecule type" value="Genomic_DNA"/>
</dbReference>
<keyword evidence="3" id="KW-1185">Reference proteome</keyword>
<sequence>MIERFEAIQFLAQQIPNPGPVAPPGSDKILEAVGNAKWGAGIALLVGFFVGLVVWAGGRWVDHHRAGRIGVIMMLCAIGGGLLYGIGYQLISHFAGTGG</sequence>
<evidence type="ECO:0000313" key="3">
    <source>
        <dbReference type="Proteomes" id="UP000320011"/>
    </source>
</evidence>
<keyword evidence="1" id="KW-1133">Transmembrane helix</keyword>
<comment type="caution">
    <text evidence="2">The sequence shown here is derived from an EMBL/GenBank/DDBJ whole genome shotgun (WGS) entry which is preliminary data.</text>
</comment>
<accession>A0A558DLQ8</accession>
<dbReference type="RefSeq" id="WP_144585176.1">
    <property type="nucleotide sequence ID" value="NZ_VJWX01000007.1"/>
</dbReference>
<feature type="transmembrane region" description="Helical" evidence="1">
    <location>
        <begin position="69"/>
        <end position="91"/>
    </location>
</feature>
<reference evidence="2 3" key="1">
    <citation type="submission" date="2019-07" db="EMBL/GenBank/DDBJ databases">
        <authorList>
            <person name="Duangmal K."/>
            <person name="Teo W.F.A."/>
        </authorList>
    </citation>
    <scope>NUCLEOTIDE SEQUENCE [LARGE SCALE GENOMIC DNA]</scope>
    <source>
        <strain evidence="2 3">TBRC 6029</strain>
    </source>
</reference>
<keyword evidence="1" id="KW-0472">Membrane</keyword>
<proteinExistence type="predicted"/>
<evidence type="ECO:0000313" key="2">
    <source>
        <dbReference type="EMBL" id="TVT61961.1"/>
    </source>
</evidence>
<dbReference type="OrthoDB" id="5194488at2"/>
<keyword evidence="1" id="KW-0812">Transmembrane</keyword>
<dbReference type="AlphaFoldDB" id="A0A558DLQ8"/>
<protein>
    <submittedName>
        <fullName evidence="2">Uncharacterized protein</fullName>
    </submittedName>
</protein>